<proteinExistence type="predicted"/>
<dbReference type="Ensembl" id="ENSOART00020080268.1">
    <property type="protein sequence ID" value="ENSOARP00020038314.1"/>
    <property type="gene ID" value="ENSOARG00020039145.1"/>
</dbReference>
<sequence>MTYLQVTRKPRQSRRVAMRFASKMNGKKKTLCQRRYRGSVKARNTTMRVRRPLQGTMRKKIRSYATQSKKVKKTRKPNCFFCSCGRKKLNQSRKRYQNMRQSPRRRQNQKRR</sequence>
<reference evidence="1" key="2">
    <citation type="submission" date="2025-08" db="UniProtKB">
        <authorList>
            <consortium name="Ensembl"/>
        </authorList>
    </citation>
    <scope>IDENTIFICATION</scope>
</reference>
<protein>
    <submittedName>
        <fullName evidence="1">Uncharacterized protein</fullName>
    </submittedName>
</protein>
<name>A0AC11D134_SHEEP</name>
<reference evidence="1" key="1">
    <citation type="submission" date="2020-11" db="EMBL/GenBank/DDBJ databases">
        <authorList>
            <person name="Davenport K.M."/>
            <person name="Bickhart D.M."/>
            <person name="Smith T.P.L."/>
            <person name="Murdoch B.M."/>
            <person name="Rosen B.D."/>
        </authorList>
    </citation>
    <scope>NUCLEOTIDE SEQUENCE [LARGE SCALE GENOMIC DNA]</scope>
    <source>
        <strain evidence="1">OAR_USU_Benz2616</strain>
    </source>
</reference>
<reference evidence="1" key="3">
    <citation type="submission" date="2025-09" db="UniProtKB">
        <authorList>
            <consortium name="Ensembl"/>
        </authorList>
    </citation>
    <scope>IDENTIFICATION</scope>
</reference>
<accession>A0AC11D134</accession>
<gene>
    <name evidence="1" type="primary">LOC114111370</name>
</gene>
<evidence type="ECO:0000313" key="1">
    <source>
        <dbReference type="Ensembl" id="ENSOARP00020038314.1"/>
    </source>
</evidence>
<organism evidence="1">
    <name type="scientific">Ovis aries</name>
    <name type="common">Sheep</name>
    <dbReference type="NCBI Taxonomy" id="9940"/>
    <lineage>
        <taxon>Eukaryota</taxon>
        <taxon>Metazoa</taxon>
        <taxon>Chordata</taxon>
        <taxon>Craniata</taxon>
        <taxon>Vertebrata</taxon>
        <taxon>Euteleostomi</taxon>
        <taxon>Mammalia</taxon>
        <taxon>Eutheria</taxon>
        <taxon>Laurasiatheria</taxon>
        <taxon>Artiodactyla</taxon>
        <taxon>Ruminantia</taxon>
        <taxon>Pecora</taxon>
        <taxon>Bovidae</taxon>
        <taxon>Caprinae</taxon>
        <taxon>Ovis</taxon>
    </lineage>
</organism>